<reference evidence="1" key="1">
    <citation type="submission" date="2019-04" db="EMBL/GenBank/DDBJ databases">
        <title>Microbes associate with the intestines of laboratory mice.</title>
        <authorList>
            <person name="Navarre W."/>
            <person name="Wong E."/>
            <person name="Huang K."/>
            <person name="Tropini C."/>
            <person name="Ng K."/>
            <person name="Yu B."/>
        </authorList>
    </citation>
    <scope>NUCLEOTIDE SEQUENCE</scope>
    <source>
        <strain evidence="1">NM73_A23</strain>
    </source>
</reference>
<proteinExistence type="predicted"/>
<organism evidence="1 2">
    <name type="scientific">Palleniella muris</name>
    <dbReference type="NCBI Taxonomy" id="3038145"/>
    <lineage>
        <taxon>Bacteria</taxon>
        <taxon>Pseudomonadati</taxon>
        <taxon>Bacteroidota</taxon>
        <taxon>Bacteroidia</taxon>
        <taxon>Bacteroidales</taxon>
        <taxon>Prevotellaceae</taxon>
        <taxon>Palleniella</taxon>
    </lineage>
</organism>
<sequence>MRKYIVVAVVFLTAAISAFGQKYHVTNVTRERILVDSTFADDARGVDVLAPYKHIVDSIMSPVVGKVAKYMAAHNPESELSNLLADIMVWQGRRYGEKPDLGIYNMGGIRAALPAGDVTFGDVNDVAPFENYITFLSLTGEQMKTLCDQIAKSNGCGLSKGIALVIKGREVESVTLHGQPIDPNRTYRIVTLNYLAEGNDGFAVLPEGFDIKSPKDEQARTREFIVDYFIEKTKAGEVIDAEIEGRVVLK</sequence>
<evidence type="ECO:0000313" key="1">
    <source>
        <dbReference type="EMBL" id="TGX81571.1"/>
    </source>
</evidence>
<gene>
    <name evidence="1" type="ORF">E5358_09755</name>
</gene>
<protein>
    <submittedName>
        <fullName evidence="1">Uncharacterized protein</fullName>
    </submittedName>
</protein>
<accession>A0AC61QP01</accession>
<comment type="caution">
    <text evidence="1">The sequence shown here is derived from an EMBL/GenBank/DDBJ whole genome shotgun (WGS) entry which is preliminary data.</text>
</comment>
<dbReference type="EMBL" id="SRZC01000015">
    <property type="protein sequence ID" value="TGX81571.1"/>
    <property type="molecule type" value="Genomic_DNA"/>
</dbReference>
<name>A0AC61QP01_9BACT</name>
<dbReference type="Proteomes" id="UP000308886">
    <property type="component" value="Unassembled WGS sequence"/>
</dbReference>
<keyword evidence="2" id="KW-1185">Reference proteome</keyword>
<evidence type="ECO:0000313" key="2">
    <source>
        <dbReference type="Proteomes" id="UP000308886"/>
    </source>
</evidence>